<sequence>MFMCLIIGSVLRTWHGILAPGPSTNFRQVVDCLLQSRIDLALFIDFSFSRNRPSRPTATWVVEIWLANFTLSYKLKTWLFNFKLCHSTLHEIQPQSPP</sequence>
<reference evidence="2" key="1">
    <citation type="submission" date="2014-09" db="EMBL/GenBank/DDBJ databases">
        <authorList>
            <person name="Magalhaes I.L.F."/>
            <person name="Oliveira U."/>
            <person name="Santos F.R."/>
            <person name="Vidigal T.H.D.A."/>
            <person name="Brescovit A.D."/>
            <person name="Santos A.J."/>
        </authorList>
    </citation>
    <scope>NUCLEOTIDE SEQUENCE</scope>
    <source>
        <tissue evidence="2">Shoot tissue taken approximately 20 cm above the soil surface</tissue>
    </source>
</reference>
<feature type="chain" id="PRO_5002044633" evidence="1">
    <location>
        <begin position="20"/>
        <end position="98"/>
    </location>
</feature>
<keyword evidence="1" id="KW-0732">Signal</keyword>
<proteinExistence type="predicted"/>
<evidence type="ECO:0000313" key="2">
    <source>
        <dbReference type="EMBL" id="JAE12766.1"/>
    </source>
</evidence>
<reference evidence="2" key="2">
    <citation type="journal article" date="2015" name="Data Brief">
        <title>Shoot transcriptome of the giant reed, Arundo donax.</title>
        <authorList>
            <person name="Barrero R.A."/>
            <person name="Guerrero F.D."/>
            <person name="Moolhuijzen P."/>
            <person name="Goolsby J.A."/>
            <person name="Tidwell J."/>
            <person name="Bellgard S.E."/>
            <person name="Bellgard M.I."/>
        </authorList>
    </citation>
    <scope>NUCLEOTIDE SEQUENCE</scope>
    <source>
        <tissue evidence="2">Shoot tissue taken approximately 20 cm above the soil surface</tissue>
    </source>
</reference>
<name>A0A0A9FR16_ARUDO</name>
<dbReference type="AlphaFoldDB" id="A0A0A9FR16"/>
<accession>A0A0A9FR16</accession>
<keyword evidence="2" id="KW-0378">Hydrolase</keyword>
<dbReference type="EMBL" id="GBRH01185130">
    <property type="protein sequence ID" value="JAE12766.1"/>
    <property type="molecule type" value="Transcribed_RNA"/>
</dbReference>
<protein>
    <submittedName>
        <fullName evidence="2">Metal-dependent phosphohydrolase, HD subdomain</fullName>
    </submittedName>
</protein>
<evidence type="ECO:0000256" key="1">
    <source>
        <dbReference type="SAM" id="SignalP"/>
    </source>
</evidence>
<feature type="signal peptide" evidence="1">
    <location>
        <begin position="1"/>
        <end position="19"/>
    </location>
</feature>
<dbReference type="GO" id="GO:0016787">
    <property type="term" value="F:hydrolase activity"/>
    <property type="evidence" value="ECO:0007669"/>
    <property type="project" value="UniProtKB-KW"/>
</dbReference>
<organism evidence="2">
    <name type="scientific">Arundo donax</name>
    <name type="common">Giant reed</name>
    <name type="synonym">Donax arundinaceus</name>
    <dbReference type="NCBI Taxonomy" id="35708"/>
    <lineage>
        <taxon>Eukaryota</taxon>
        <taxon>Viridiplantae</taxon>
        <taxon>Streptophyta</taxon>
        <taxon>Embryophyta</taxon>
        <taxon>Tracheophyta</taxon>
        <taxon>Spermatophyta</taxon>
        <taxon>Magnoliopsida</taxon>
        <taxon>Liliopsida</taxon>
        <taxon>Poales</taxon>
        <taxon>Poaceae</taxon>
        <taxon>PACMAD clade</taxon>
        <taxon>Arundinoideae</taxon>
        <taxon>Arundineae</taxon>
        <taxon>Arundo</taxon>
    </lineage>
</organism>